<feature type="binding site" evidence="5 10">
    <location>
        <position position="262"/>
    </location>
    <ligand>
        <name>Zn(2+)</name>
        <dbReference type="ChEBI" id="CHEBI:29105"/>
    </ligand>
</feature>
<feature type="active site" description="Proton acceptor" evidence="5 7">
    <location>
        <position position="327"/>
    </location>
</feature>
<dbReference type="PIRSF" id="PIRSF000099">
    <property type="entry name" value="Histidinol_dh"/>
    <property type="match status" value="1"/>
</dbReference>
<evidence type="ECO:0000256" key="2">
    <source>
        <dbReference type="ARBA" id="ARBA00022723"/>
    </source>
</evidence>
<feature type="active site" description="Proton acceptor" evidence="5 7">
    <location>
        <position position="328"/>
    </location>
</feature>
<evidence type="ECO:0000256" key="8">
    <source>
        <dbReference type="PIRSR" id="PIRSR000099-2"/>
    </source>
</evidence>
<comment type="caution">
    <text evidence="12">The sequence shown here is derived from an EMBL/GenBank/DDBJ whole genome shotgun (WGS) entry which is preliminary data.</text>
</comment>
<dbReference type="AlphaFoldDB" id="A0A074JVW5"/>
<dbReference type="CDD" id="cd06572">
    <property type="entry name" value="Histidinol_dh"/>
    <property type="match status" value="1"/>
</dbReference>
<organism evidence="12 13">
    <name type="scientific">Thioclava indica</name>
    <dbReference type="NCBI Taxonomy" id="1353528"/>
    <lineage>
        <taxon>Bacteria</taxon>
        <taxon>Pseudomonadati</taxon>
        <taxon>Pseudomonadota</taxon>
        <taxon>Alphaproteobacteria</taxon>
        <taxon>Rhodobacterales</taxon>
        <taxon>Paracoccaceae</taxon>
        <taxon>Thioclava</taxon>
    </lineage>
</organism>
<feature type="binding site" evidence="5 8">
    <location>
        <position position="191"/>
    </location>
    <ligand>
        <name>NAD(+)</name>
        <dbReference type="ChEBI" id="CHEBI:57540"/>
    </ligand>
</feature>
<dbReference type="GO" id="GO:0051287">
    <property type="term" value="F:NAD binding"/>
    <property type="evidence" value="ECO:0007669"/>
    <property type="project" value="InterPro"/>
</dbReference>
<feature type="binding site" evidence="5 9">
    <location>
        <position position="237"/>
    </location>
    <ligand>
        <name>substrate</name>
    </ligand>
</feature>
<reference evidence="12 13" key="1">
    <citation type="journal article" date="2015" name="Antonie Van Leeuwenhoek">
        <title>Thioclava indica sp. nov., isolated from surface seawater of the Indian Ocean.</title>
        <authorList>
            <person name="Liu Y."/>
            <person name="Lai Q."/>
            <person name="Du J."/>
            <person name="Xu H."/>
            <person name="Jiang L."/>
            <person name="Shao Z."/>
        </authorList>
    </citation>
    <scope>NUCLEOTIDE SEQUENCE [LARGE SCALE GENOMIC DNA]</scope>
    <source>
        <strain evidence="12 13">DT23-4</strain>
    </source>
</reference>
<protein>
    <recommendedName>
        <fullName evidence="5">Histidinol dehydrogenase</fullName>
        <shortName evidence="5">HDH</shortName>
        <ecNumber evidence="5">1.1.1.23</ecNumber>
    </recommendedName>
</protein>
<dbReference type="FunFam" id="3.40.50.1980:FF:000026">
    <property type="entry name" value="Histidinol dehydrogenase"/>
    <property type="match status" value="1"/>
</dbReference>
<feature type="binding site" evidence="5 10">
    <location>
        <position position="361"/>
    </location>
    <ligand>
        <name>Zn(2+)</name>
        <dbReference type="ChEBI" id="CHEBI:29105"/>
    </ligand>
</feature>
<dbReference type="HAMAP" id="MF_01024">
    <property type="entry name" value="HisD"/>
    <property type="match status" value="1"/>
</dbReference>
<dbReference type="STRING" id="1353528.DT23_14660"/>
<feature type="binding site" evidence="5 9">
    <location>
        <position position="361"/>
    </location>
    <ligand>
        <name>substrate</name>
    </ligand>
</feature>
<dbReference type="UniPathway" id="UPA00031">
    <property type="reaction ID" value="UER00014"/>
</dbReference>
<feature type="binding site" evidence="5 9">
    <location>
        <position position="328"/>
    </location>
    <ligand>
        <name>substrate</name>
    </ligand>
</feature>
<comment type="catalytic activity">
    <reaction evidence="5">
        <text>L-histidinol + 2 NAD(+) + H2O = L-histidine + 2 NADH + 3 H(+)</text>
        <dbReference type="Rhea" id="RHEA:20641"/>
        <dbReference type="ChEBI" id="CHEBI:15377"/>
        <dbReference type="ChEBI" id="CHEBI:15378"/>
        <dbReference type="ChEBI" id="CHEBI:57540"/>
        <dbReference type="ChEBI" id="CHEBI:57595"/>
        <dbReference type="ChEBI" id="CHEBI:57699"/>
        <dbReference type="ChEBI" id="CHEBI:57945"/>
        <dbReference type="EC" id="1.1.1.23"/>
    </reaction>
</comment>
<feature type="binding site" evidence="5 8">
    <location>
        <position position="130"/>
    </location>
    <ligand>
        <name>NAD(+)</name>
        <dbReference type="ChEBI" id="CHEBI:57540"/>
    </ligand>
</feature>
<keyword evidence="4 5" id="KW-0560">Oxidoreductase</keyword>
<feature type="binding site" evidence="5 10">
    <location>
        <position position="259"/>
    </location>
    <ligand>
        <name>Zn(2+)</name>
        <dbReference type="ChEBI" id="CHEBI:29105"/>
    </ligand>
</feature>
<keyword evidence="2 5" id="KW-0479">Metal-binding</keyword>
<dbReference type="Gene3D" id="1.20.5.1300">
    <property type="match status" value="1"/>
</dbReference>
<dbReference type="PRINTS" id="PR00083">
    <property type="entry name" value="HOLDHDRGNASE"/>
</dbReference>
<feature type="binding site" evidence="5 8">
    <location>
        <position position="214"/>
    </location>
    <ligand>
        <name>NAD(+)</name>
        <dbReference type="ChEBI" id="CHEBI:57540"/>
    </ligand>
</feature>
<dbReference type="Pfam" id="PF00815">
    <property type="entry name" value="Histidinol_dh"/>
    <property type="match status" value="1"/>
</dbReference>
<evidence type="ECO:0000256" key="1">
    <source>
        <dbReference type="ARBA" id="ARBA00010178"/>
    </source>
</evidence>
<gene>
    <name evidence="5" type="primary">hisD</name>
    <name evidence="12" type="ORF">DT23_14660</name>
</gene>
<comment type="similarity">
    <text evidence="1 5 6 11">Belongs to the histidinol dehydrogenase family.</text>
</comment>
<evidence type="ECO:0000256" key="3">
    <source>
        <dbReference type="ARBA" id="ARBA00022833"/>
    </source>
</evidence>
<evidence type="ECO:0000256" key="7">
    <source>
        <dbReference type="PIRSR" id="PIRSR000099-1"/>
    </source>
</evidence>
<dbReference type="NCBIfam" id="TIGR00069">
    <property type="entry name" value="hisD"/>
    <property type="match status" value="1"/>
</dbReference>
<keyword evidence="5" id="KW-0028">Amino-acid biosynthesis</keyword>
<name>A0A074JVW5_9RHOB</name>
<evidence type="ECO:0000256" key="11">
    <source>
        <dbReference type="RuleBase" id="RU004175"/>
    </source>
</evidence>
<dbReference type="Gene3D" id="3.40.50.1980">
    <property type="entry name" value="Nitrogenase molybdenum iron protein domain"/>
    <property type="match status" value="2"/>
</dbReference>
<evidence type="ECO:0000313" key="12">
    <source>
        <dbReference type="EMBL" id="KEO60040.1"/>
    </source>
</evidence>
<evidence type="ECO:0000256" key="4">
    <source>
        <dbReference type="ARBA" id="ARBA00023002"/>
    </source>
</evidence>
<feature type="binding site" evidence="5 9">
    <location>
        <position position="259"/>
    </location>
    <ligand>
        <name>substrate</name>
    </ligand>
</feature>
<dbReference type="EC" id="1.1.1.23" evidence="5"/>
<evidence type="ECO:0000256" key="10">
    <source>
        <dbReference type="PIRSR" id="PIRSR000099-4"/>
    </source>
</evidence>
<dbReference type="eggNOG" id="COG0141">
    <property type="taxonomic scope" value="Bacteria"/>
</dbReference>
<keyword evidence="5 8" id="KW-0520">NAD</keyword>
<keyword evidence="3 5" id="KW-0862">Zinc</keyword>
<evidence type="ECO:0000256" key="9">
    <source>
        <dbReference type="PIRSR" id="PIRSR000099-3"/>
    </source>
</evidence>
<dbReference type="InterPro" id="IPR016161">
    <property type="entry name" value="Ald_DH/histidinol_DH"/>
</dbReference>
<dbReference type="PROSITE" id="PS00611">
    <property type="entry name" value="HISOL_DEHYDROGENASE"/>
    <property type="match status" value="1"/>
</dbReference>
<dbReference type="SUPFAM" id="SSF53720">
    <property type="entry name" value="ALDH-like"/>
    <property type="match status" value="1"/>
</dbReference>
<dbReference type="GO" id="GO:0000105">
    <property type="term" value="P:L-histidine biosynthetic process"/>
    <property type="evidence" value="ECO:0007669"/>
    <property type="project" value="UniProtKB-UniRule"/>
</dbReference>
<keyword evidence="13" id="KW-1185">Reference proteome</keyword>
<dbReference type="PANTHER" id="PTHR21256">
    <property type="entry name" value="HISTIDINOL DEHYDROGENASE HDH"/>
    <property type="match status" value="1"/>
</dbReference>
<comment type="pathway">
    <text evidence="5">Amino-acid biosynthesis; L-histidine biosynthesis; L-histidine from 5-phospho-alpha-D-ribose 1-diphosphate: step 9/9.</text>
</comment>
<dbReference type="FunFam" id="3.40.50.1980:FF:000001">
    <property type="entry name" value="Histidinol dehydrogenase"/>
    <property type="match status" value="1"/>
</dbReference>
<accession>A0A074JVW5</accession>
<dbReference type="GO" id="GO:0008270">
    <property type="term" value="F:zinc ion binding"/>
    <property type="evidence" value="ECO:0007669"/>
    <property type="project" value="UniProtKB-UniRule"/>
</dbReference>
<proteinExistence type="inferred from homology"/>
<dbReference type="InterPro" id="IPR022695">
    <property type="entry name" value="Histidinol_DH_monofunct"/>
</dbReference>
<dbReference type="InterPro" id="IPR012131">
    <property type="entry name" value="Hstdl_DH"/>
</dbReference>
<sequence length="436" mass="45831">MVQFLDTREDGFAAQFQSLLGMKREDSPDVDAIVADIIADVRARGDAALIELTSKFDRFDITADRLAFSLEEIAAEIAKVPPAERAALELAAERIRAYHARQMPEDQRWTDAAGAELGWRWGPVSAAGLYVPGGLASYPSSVLMNAIPAKVAGVERLVVVCPTPDGVVNPLVLLAAQIAGVDTVYRVGGAQAIAALAYGTDAIAPVDKITGPGNAFVAAAKRRVFGRVGIDMIAGPSEILVIADGTGDPDWIALDLLSQAEHDESAQAILITTDAAFGDAVSKAVEARLQTLQRRKIAGASWRDFGAVIVAQDLAEAATLSNRVAPEHLELCVADPDALAEQITHAGAIFLGAYTPEAIGDYIGGPNHVLPTARSARFSSGLSVMDFLKRTTLAKMTPGALKAIGPAAETLAISESLEAHGLSVRARLDALNKGEL</sequence>
<evidence type="ECO:0000313" key="13">
    <source>
        <dbReference type="Proteomes" id="UP000027471"/>
    </source>
</evidence>
<keyword evidence="5" id="KW-0368">Histidine biosynthesis</keyword>
<dbReference type="OrthoDB" id="9805269at2"/>
<dbReference type="GO" id="GO:0005829">
    <property type="term" value="C:cytosol"/>
    <property type="evidence" value="ECO:0007669"/>
    <property type="project" value="TreeGrafter"/>
</dbReference>
<evidence type="ECO:0000256" key="5">
    <source>
        <dbReference type="HAMAP-Rule" id="MF_01024"/>
    </source>
</evidence>
<feature type="binding site" evidence="5 9">
    <location>
        <position position="420"/>
    </location>
    <ligand>
        <name>substrate</name>
    </ligand>
</feature>
<dbReference type="Proteomes" id="UP000027471">
    <property type="component" value="Unassembled WGS sequence"/>
</dbReference>
<evidence type="ECO:0000256" key="6">
    <source>
        <dbReference type="PIRNR" id="PIRNR000099"/>
    </source>
</evidence>
<feature type="binding site" evidence="5 9">
    <location>
        <position position="415"/>
    </location>
    <ligand>
        <name>substrate</name>
    </ligand>
</feature>
<feature type="binding site" evidence="5 9">
    <location>
        <position position="262"/>
    </location>
    <ligand>
        <name>substrate</name>
    </ligand>
</feature>
<comment type="function">
    <text evidence="5">Catalyzes the sequential NAD-dependent oxidations of L-histidinol to L-histidinaldehyde and then to L-histidine.</text>
</comment>
<dbReference type="EMBL" id="AUNB01000024">
    <property type="protein sequence ID" value="KEO60040.1"/>
    <property type="molecule type" value="Genomic_DNA"/>
</dbReference>
<dbReference type="PANTHER" id="PTHR21256:SF2">
    <property type="entry name" value="HISTIDINE BIOSYNTHESIS TRIFUNCTIONAL PROTEIN"/>
    <property type="match status" value="1"/>
</dbReference>
<comment type="cofactor">
    <cofactor evidence="5 10">
        <name>Zn(2+)</name>
        <dbReference type="ChEBI" id="CHEBI:29105"/>
    </cofactor>
    <text evidence="5 10">Binds 1 zinc ion per subunit.</text>
</comment>
<dbReference type="InterPro" id="IPR001692">
    <property type="entry name" value="Histidinol_DH_CS"/>
</dbReference>
<dbReference type="RefSeq" id="WP_038130533.1">
    <property type="nucleotide sequence ID" value="NZ_AUNB01000024.1"/>
</dbReference>
<feature type="binding site" evidence="5 10">
    <location>
        <position position="420"/>
    </location>
    <ligand>
        <name>Zn(2+)</name>
        <dbReference type="ChEBI" id="CHEBI:29105"/>
    </ligand>
</feature>
<dbReference type="GO" id="GO:0004399">
    <property type="term" value="F:histidinol dehydrogenase activity"/>
    <property type="evidence" value="ECO:0007669"/>
    <property type="project" value="UniProtKB-UniRule"/>
</dbReference>